<feature type="binding site" evidence="18">
    <location>
        <position position="263"/>
    </location>
    <ligand>
        <name>Zn(2+)</name>
        <dbReference type="ChEBI" id="CHEBI:29105"/>
    </ligand>
</feature>
<evidence type="ECO:0000256" key="7">
    <source>
        <dbReference type="ARBA" id="ARBA00013031"/>
    </source>
</evidence>
<dbReference type="Pfam" id="PF24621">
    <property type="entry name" value="DHQS_C"/>
    <property type="match status" value="1"/>
</dbReference>
<evidence type="ECO:0000256" key="16">
    <source>
        <dbReference type="ARBA" id="ARBA00023239"/>
    </source>
</evidence>
<dbReference type="GO" id="GO:0005737">
    <property type="term" value="C:cytoplasm"/>
    <property type="evidence" value="ECO:0007669"/>
    <property type="project" value="UniProtKB-SubCell"/>
</dbReference>
<evidence type="ECO:0000313" key="22">
    <source>
        <dbReference type="Proteomes" id="UP000562464"/>
    </source>
</evidence>
<evidence type="ECO:0000256" key="1">
    <source>
        <dbReference type="ARBA" id="ARBA00001393"/>
    </source>
</evidence>
<dbReference type="FunFam" id="3.40.50.1970:FF:000007">
    <property type="entry name" value="Pentafunctional AROM polypeptide"/>
    <property type="match status" value="1"/>
</dbReference>
<feature type="domain" description="3-dehydroquinate synthase C-terminal" evidence="20">
    <location>
        <begin position="181"/>
        <end position="323"/>
    </location>
</feature>
<organism evidence="21 22">
    <name type="scientific">Lactovum miscens</name>
    <dbReference type="NCBI Taxonomy" id="190387"/>
    <lineage>
        <taxon>Bacteria</taxon>
        <taxon>Bacillati</taxon>
        <taxon>Bacillota</taxon>
        <taxon>Bacilli</taxon>
        <taxon>Lactobacillales</taxon>
        <taxon>Streptococcaceae</taxon>
        <taxon>Lactovum</taxon>
    </lineage>
</organism>
<dbReference type="InterPro" id="IPR050071">
    <property type="entry name" value="Dehydroquinate_synthase"/>
</dbReference>
<feature type="binding site" evidence="18">
    <location>
        <begin position="169"/>
        <end position="172"/>
    </location>
    <ligand>
        <name>NAD(+)</name>
        <dbReference type="ChEBI" id="CHEBI:57540"/>
    </ligand>
</feature>
<evidence type="ECO:0000256" key="12">
    <source>
        <dbReference type="ARBA" id="ARBA00022741"/>
    </source>
</evidence>
<dbReference type="GO" id="GO:0009073">
    <property type="term" value="P:aromatic amino acid family biosynthetic process"/>
    <property type="evidence" value="ECO:0007669"/>
    <property type="project" value="UniProtKB-KW"/>
</dbReference>
<evidence type="ECO:0000256" key="6">
    <source>
        <dbReference type="ARBA" id="ARBA00005412"/>
    </source>
</evidence>
<name>A0A841CAB0_9LACT</name>
<evidence type="ECO:0000256" key="14">
    <source>
        <dbReference type="ARBA" id="ARBA00023027"/>
    </source>
</evidence>
<feature type="binding site" evidence="18">
    <location>
        <begin position="105"/>
        <end position="109"/>
    </location>
    <ligand>
        <name>NAD(+)</name>
        <dbReference type="ChEBI" id="CHEBI:57540"/>
    </ligand>
</feature>
<protein>
    <recommendedName>
        <fullName evidence="8 18">3-dehydroquinate synthase</fullName>
        <shortName evidence="18">DHQS</shortName>
        <ecNumber evidence="7 18">4.2.3.4</ecNumber>
    </recommendedName>
</protein>
<accession>A0A841CAB0</accession>
<keyword evidence="10 18" id="KW-0028">Amino-acid biosynthesis</keyword>
<dbReference type="HAMAP" id="MF_00110">
    <property type="entry name" value="DHQ_synthase"/>
    <property type="match status" value="1"/>
</dbReference>
<evidence type="ECO:0000259" key="20">
    <source>
        <dbReference type="Pfam" id="PF24621"/>
    </source>
</evidence>
<evidence type="ECO:0000256" key="2">
    <source>
        <dbReference type="ARBA" id="ARBA00001911"/>
    </source>
</evidence>
<dbReference type="InterPro" id="IPR030960">
    <property type="entry name" value="DHQS/DOIS_N"/>
</dbReference>
<dbReference type="PANTHER" id="PTHR43622">
    <property type="entry name" value="3-DEHYDROQUINATE SYNTHASE"/>
    <property type="match status" value="1"/>
</dbReference>
<dbReference type="GO" id="GO:0046872">
    <property type="term" value="F:metal ion binding"/>
    <property type="evidence" value="ECO:0007669"/>
    <property type="project" value="UniProtKB-KW"/>
</dbReference>
<keyword evidence="11 18" id="KW-0479">Metal-binding</keyword>
<dbReference type="GO" id="GO:0008652">
    <property type="term" value="P:amino acid biosynthetic process"/>
    <property type="evidence" value="ECO:0007669"/>
    <property type="project" value="UniProtKB-KW"/>
</dbReference>
<keyword evidence="14 18" id="KW-0520">NAD</keyword>
<evidence type="ECO:0000256" key="3">
    <source>
        <dbReference type="ARBA" id="ARBA00001947"/>
    </source>
</evidence>
<dbReference type="GO" id="GO:0009423">
    <property type="term" value="P:chorismate biosynthetic process"/>
    <property type="evidence" value="ECO:0007669"/>
    <property type="project" value="UniProtKB-UniRule"/>
</dbReference>
<comment type="cofactor">
    <cofactor evidence="3">
        <name>Zn(2+)</name>
        <dbReference type="ChEBI" id="CHEBI:29105"/>
    </cofactor>
</comment>
<comment type="caution">
    <text evidence="21">The sequence shown here is derived from an EMBL/GenBank/DDBJ whole genome shotgun (WGS) entry which is preliminary data.</text>
</comment>
<dbReference type="EC" id="4.2.3.4" evidence="7 18"/>
<sequence>MKIEINIANHPYEVLIESGAFKAVGNWVSSIWKAQKIVIISDETVASLYASSLMSNLVKAGFDVSLFTFPAGETSKNLNTAEAAWDFCAEIGLTRIDGIIGFGGGVAGDLAGFIASTYMRGIHFLQIATSLTSQVDSSVGGKTGINSVQAKNLIGTFSQPDGVLIDPDFLQTLNERCLREGMGEVIKCALIADQELWSQLELISGSNESILKYAEYIIEHAIKVKRDAIIEDEHDYGSRLLLNFGHTIGHAIEAFTSYGQVMHGEAVAIGMLQITKVAEEKGLTQPGLTEKIRQMLQKFILPVGYEPWEVDELFEILTHDKKVRVSQFNLILVPKIGNAKIYPLEIEKIKDFLIT</sequence>
<proteinExistence type="inferred from homology"/>
<dbReference type="AlphaFoldDB" id="A0A841CAB0"/>
<comment type="pathway">
    <text evidence="5 18">Metabolic intermediate biosynthesis; chorismate biosynthesis; chorismate from D-erythrose 4-phosphate and phosphoenolpyruvate: step 2/7.</text>
</comment>
<keyword evidence="13 18" id="KW-0862">Zinc</keyword>
<feature type="binding site" evidence="18">
    <location>
        <position position="142"/>
    </location>
    <ligand>
        <name>NAD(+)</name>
        <dbReference type="ChEBI" id="CHEBI:57540"/>
    </ligand>
</feature>
<comment type="cofactor">
    <cofactor evidence="2 18">
        <name>NAD(+)</name>
        <dbReference type="ChEBI" id="CHEBI:57540"/>
    </cofactor>
</comment>
<keyword evidence="12 18" id="KW-0547">Nucleotide-binding</keyword>
<evidence type="ECO:0000259" key="19">
    <source>
        <dbReference type="Pfam" id="PF01761"/>
    </source>
</evidence>
<dbReference type="Proteomes" id="UP000562464">
    <property type="component" value="Unassembled WGS sequence"/>
</dbReference>
<evidence type="ECO:0000256" key="9">
    <source>
        <dbReference type="ARBA" id="ARBA00022490"/>
    </source>
</evidence>
<dbReference type="Pfam" id="PF01761">
    <property type="entry name" value="DHQ_synthase"/>
    <property type="match status" value="1"/>
</dbReference>
<feature type="binding site" evidence="18">
    <location>
        <begin position="129"/>
        <end position="130"/>
    </location>
    <ligand>
        <name>NAD(+)</name>
        <dbReference type="ChEBI" id="CHEBI:57540"/>
    </ligand>
</feature>
<dbReference type="PANTHER" id="PTHR43622:SF7">
    <property type="entry name" value="3-DEHYDROQUINATE SYNTHASE, CHLOROPLASTIC"/>
    <property type="match status" value="1"/>
</dbReference>
<keyword evidence="15 18" id="KW-0057">Aromatic amino acid biosynthesis</keyword>
<evidence type="ECO:0000313" key="21">
    <source>
        <dbReference type="EMBL" id="MBB5888120.1"/>
    </source>
</evidence>
<gene>
    <name evidence="18" type="primary">aroB</name>
    <name evidence="21" type="ORF">HNQ37_001012</name>
</gene>
<comment type="subcellular location">
    <subcellularLocation>
        <location evidence="4 18">Cytoplasm</location>
    </subcellularLocation>
</comment>
<comment type="similarity">
    <text evidence="6 18">Belongs to the sugar phosphate cyclases superfamily. Dehydroquinate synthase family.</text>
</comment>
<evidence type="ECO:0000256" key="8">
    <source>
        <dbReference type="ARBA" id="ARBA00017684"/>
    </source>
</evidence>
<comment type="caution">
    <text evidence="18">Lacks conserved residue(s) required for the propagation of feature annotation.</text>
</comment>
<comment type="cofactor">
    <cofactor evidence="18">
        <name>Co(2+)</name>
        <dbReference type="ChEBI" id="CHEBI:48828"/>
    </cofactor>
    <cofactor evidence="18">
        <name>Zn(2+)</name>
        <dbReference type="ChEBI" id="CHEBI:29105"/>
    </cofactor>
    <text evidence="18">Binds 1 divalent metal cation per subunit. Can use either Co(2+) or Zn(2+).</text>
</comment>
<feature type="binding site" evidence="18">
    <location>
        <position position="246"/>
    </location>
    <ligand>
        <name>Zn(2+)</name>
        <dbReference type="ChEBI" id="CHEBI:29105"/>
    </ligand>
</feature>
<evidence type="ECO:0000256" key="5">
    <source>
        <dbReference type="ARBA" id="ARBA00004661"/>
    </source>
</evidence>
<feature type="binding site" evidence="18">
    <location>
        <position position="184"/>
    </location>
    <ligand>
        <name>Zn(2+)</name>
        <dbReference type="ChEBI" id="CHEBI:29105"/>
    </ligand>
</feature>
<comment type="catalytic activity">
    <reaction evidence="1 18">
        <text>7-phospho-2-dehydro-3-deoxy-D-arabino-heptonate = 3-dehydroquinate + phosphate</text>
        <dbReference type="Rhea" id="RHEA:21968"/>
        <dbReference type="ChEBI" id="CHEBI:32364"/>
        <dbReference type="ChEBI" id="CHEBI:43474"/>
        <dbReference type="ChEBI" id="CHEBI:58394"/>
        <dbReference type="EC" id="4.2.3.4"/>
    </reaction>
</comment>
<dbReference type="GO" id="GO:0003856">
    <property type="term" value="F:3-dehydroquinate synthase activity"/>
    <property type="evidence" value="ECO:0007669"/>
    <property type="project" value="UniProtKB-UniRule"/>
</dbReference>
<dbReference type="PIRSF" id="PIRSF001455">
    <property type="entry name" value="DHQ_synth"/>
    <property type="match status" value="1"/>
</dbReference>
<evidence type="ECO:0000256" key="18">
    <source>
        <dbReference type="HAMAP-Rule" id="MF_00110"/>
    </source>
</evidence>
<evidence type="ECO:0000256" key="15">
    <source>
        <dbReference type="ARBA" id="ARBA00023141"/>
    </source>
</evidence>
<dbReference type="NCBIfam" id="TIGR01357">
    <property type="entry name" value="aroB"/>
    <property type="match status" value="1"/>
</dbReference>
<evidence type="ECO:0000256" key="13">
    <source>
        <dbReference type="ARBA" id="ARBA00022833"/>
    </source>
</evidence>
<dbReference type="Gene3D" id="1.20.1090.10">
    <property type="entry name" value="Dehydroquinate synthase-like - alpha domain"/>
    <property type="match status" value="1"/>
</dbReference>
<feature type="domain" description="3-dehydroquinate synthase N-terminal" evidence="19">
    <location>
        <begin position="67"/>
        <end position="179"/>
    </location>
</feature>
<evidence type="ECO:0000256" key="4">
    <source>
        <dbReference type="ARBA" id="ARBA00004496"/>
    </source>
</evidence>
<keyword evidence="17 18" id="KW-0170">Cobalt</keyword>
<dbReference type="SUPFAM" id="SSF56796">
    <property type="entry name" value="Dehydroquinate synthase-like"/>
    <property type="match status" value="1"/>
</dbReference>
<dbReference type="InterPro" id="IPR056179">
    <property type="entry name" value="DHQS_C"/>
</dbReference>
<keyword evidence="16 18" id="KW-0456">Lyase</keyword>
<evidence type="ECO:0000256" key="11">
    <source>
        <dbReference type="ARBA" id="ARBA00022723"/>
    </source>
</evidence>
<dbReference type="Gene3D" id="3.40.50.1970">
    <property type="match status" value="1"/>
</dbReference>
<dbReference type="CDD" id="cd08195">
    <property type="entry name" value="DHQS"/>
    <property type="match status" value="1"/>
</dbReference>
<comment type="function">
    <text evidence="18">Catalyzes the conversion of 3-deoxy-D-arabino-heptulosonate 7-phosphate (DAHP) to dehydroquinate (DHQ).</text>
</comment>
<feature type="binding site" evidence="18">
    <location>
        <position position="151"/>
    </location>
    <ligand>
        <name>NAD(+)</name>
        <dbReference type="ChEBI" id="CHEBI:57540"/>
    </ligand>
</feature>
<dbReference type="InterPro" id="IPR016037">
    <property type="entry name" value="DHQ_synth_AroB"/>
</dbReference>
<dbReference type="GO" id="GO:0000166">
    <property type="term" value="F:nucleotide binding"/>
    <property type="evidence" value="ECO:0007669"/>
    <property type="project" value="UniProtKB-KW"/>
</dbReference>
<dbReference type="UniPathway" id="UPA00053">
    <property type="reaction ID" value="UER00085"/>
</dbReference>
<evidence type="ECO:0000256" key="17">
    <source>
        <dbReference type="ARBA" id="ARBA00023285"/>
    </source>
</evidence>
<dbReference type="RefSeq" id="WP_183539875.1">
    <property type="nucleotide sequence ID" value="NZ_JACHHV010000015.1"/>
</dbReference>
<dbReference type="InterPro" id="IPR030963">
    <property type="entry name" value="DHQ_synth_fam"/>
</dbReference>
<reference evidence="21 22" key="1">
    <citation type="submission" date="2020-08" db="EMBL/GenBank/DDBJ databases">
        <title>Genomic Encyclopedia of Type Strains, Phase IV (KMG-IV): sequencing the most valuable type-strain genomes for metagenomic binning, comparative biology and taxonomic classification.</title>
        <authorList>
            <person name="Goeker M."/>
        </authorList>
    </citation>
    <scope>NUCLEOTIDE SEQUENCE [LARGE SCALE GENOMIC DNA]</scope>
    <source>
        <strain evidence="21 22">DSM 14925</strain>
    </source>
</reference>
<keyword evidence="9 18" id="KW-0963">Cytoplasm</keyword>
<evidence type="ECO:0000256" key="10">
    <source>
        <dbReference type="ARBA" id="ARBA00022605"/>
    </source>
</evidence>
<keyword evidence="22" id="KW-1185">Reference proteome</keyword>
<dbReference type="EMBL" id="JACHHV010000015">
    <property type="protein sequence ID" value="MBB5888120.1"/>
    <property type="molecule type" value="Genomic_DNA"/>
</dbReference>